<accession>A0A6N2CAA6</accession>
<dbReference type="AlphaFoldDB" id="A0A6N2CAA6"/>
<dbReference type="InterPro" id="IPR043128">
    <property type="entry name" value="Rev_trsase/Diguanyl_cyclase"/>
</dbReference>
<dbReference type="PANTHER" id="PTHR37984:SF5">
    <property type="entry name" value="PROTEIN NYNRIN-LIKE"/>
    <property type="match status" value="1"/>
</dbReference>
<comment type="caution">
    <text evidence="2">The sequence shown here is derived from an EMBL/GenBank/DDBJ whole genome shotgun (WGS) entry which is preliminary data.</text>
</comment>
<dbReference type="SUPFAM" id="SSF53098">
    <property type="entry name" value="Ribonuclease H-like"/>
    <property type="match status" value="1"/>
</dbReference>
<dbReference type="Pfam" id="PF17921">
    <property type="entry name" value="Integrase_H2C2"/>
    <property type="match status" value="1"/>
</dbReference>
<dbReference type="SUPFAM" id="SSF56672">
    <property type="entry name" value="DNA/RNA polymerases"/>
    <property type="match status" value="1"/>
</dbReference>
<dbReference type="Gene3D" id="3.30.70.270">
    <property type="match status" value="1"/>
</dbReference>
<feature type="domain" description="Integrase zinc-binding" evidence="1">
    <location>
        <begin position="144"/>
        <end position="188"/>
    </location>
</feature>
<dbReference type="InterPro" id="IPR036397">
    <property type="entry name" value="RNaseH_sf"/>
</dbReference>
<sequence length="278" mass="32206">MVKFQWSDDCEKNFAELKTRLTTTPVFTLPKGLDGYLIYCDASRVCLCFDAASPFEEERKDLVKDFHRIARLGFHLMSILDNGVTIQNGAEHILVVEVKEKKDIDPILLKLKGVLDNQSVEVISHWGDGVLRYQGRLCVPDMGELRQHILLEVHKSRYSIHLGASKMYLDLWDVYWWNEMKRDIENFVTVKTTNSAEDYAKLYIKEIVRLHGVPLLFILDRGPQFSSHLWKSFQKGVGTQVNLSTTFHPQMDGQMNTRRLPTRRVEKNDVDEEIPPQV</sequence>
<dbReference type="GO" id="GO:0003676">
    <property type="term" value="F:nucleic acid binding"/>
    <property type="evidence" value="ECO:0007669"/>
    <property type="project" value="InterPro"/>
</dbReference>
<dbReference type="PANTHER" id="PTHR37984">
    <property type="entry name" value="PROTEIN CBG26694"/>
    <property type="match status" value="1"/>
</dbReference>
<dbReference type="InterPro" id="IPR041588">
    <property type="entry name" value="Integrase_H2C2"/>
</dbReference>
<dbReference type="InterPro" id="IPR012337">
    <property type="entry name" value="RNaseH-like_sf"/>
</dbReference>
<dbReference type="Gene3D" id="1.10.340.70">
    <property type="match status" value="1"/>
</dbReference>
<evidence type="ECO:0000259" key="1">
    <source>
        <dbReference type="Pfam" id="PF17921"/>
    </source>
</evidence>
<evidence type="ECO:0000313" key="2">
    <source>
        <dbReference type="EMBL" id="TMX03208.1"/>
    </source>
</evidence>
<name>A0A6N2CAA6_SOLCI</name>
<reference evidence="2" key="1">
    <citation type="submission" date="2019-05" db="EMBL/GenBank/DDBJ databases">
        <title>The de novo reference genome and transcriptome assemblies of the wild tomato species Solanum chilense.</title>
        <authorList>
            <person name="Stam R."/>
            <person name="Nosenko T."/>
            <person name="Hoerger A.C."/>
            <person name="Stephan W."/>
            <person name="Seidel M.A."/>
            <person name="Kuhn J.M.M."/>
            <person name="Haberer G."/>
            <person name="Tellier A."/>
        </authorList>
    </citation>
    <scope>NUCLEOTIDE SEQUENCE</scope>
    <source>
        <tissue evidence="2">Mature leaves</tissue>
    </source>
</reference>
<dbReference type="InterPro" id="IPR043502">
    <property type="entry name" value="DNA/RNA_pol_sf"/>
</dbReference>
<dbReference type="InterPro" id="IPR050951">
    <property type="entry name" value="Retrovirus_Pol_polyprotein"/>
</dbReference>
<protein>
    <recommendedName>
        <fullName evidence="1">Integrase zinc-binding domain-containing protein</fullName>
    </recommendedName>
</protein>
<proteinExistence type="predicted"/>
<dbReference type="Gene3D" id="3.30.420.10">
    <property type="entry name" value="Ribonuclease H-like superfamily/Ribonuclease H"/>
    <property type="match status" value="1"/>
</dbReference>
<gene>
    <name evidence="2" type="ORF">EJD97_017567</name>
</gene>
<organism evidence="2">
    <name type="scientific">Solanum chilense</name>
    <name type="common">Tomato</name>
    <name type="synonym">Lycopersicon chilense</name>
    <dbReference type="NCBI Taxonomy" id="4083"/>
    <lineage>
        <taxon>Eukaryota</taxon>
        <taxon>Viridiplantae</taxon>
        <taxon>Streptophyta</taxon>
        <taxon>Embryophyta</taxon>
        <taxon>Tracheophyta</taxon>
        <taxon>Spermatophyta</taxon>
        <taxon>Magnoliopsida</taxon>
        <taxon>eudicotyledons</taxon>
        <taxon>Gunneridae</taxon>
        <taxon>Pentapetalae</taxon>
        <taxon>asterids</taxon>
        <taxon>lamiids</taxon>
        <taxon>Solanales</taxon>
        <taxon>Solanaceae</taxon>
        <taxon>Solanoideae</taxon>
        <taxon>Solaneae</taxon>
        <taxon>Solanum</taxon>
        <taxon>Solanum subgen. Lycopersicon</taxon>
    </lineage>
</organism>
<dbReference type="EMBL" id="RXGB01000468">
    <property type="protein sequence ID" value="TMX03208.1"/>
    <property type="molecule type" value="Genomic_DNA"/>
</dbReference>